<keyword evidence="2" id="KW-1185">Reference proteome</keyword>
<evidence type="ECO:0000313" key="2">
    <source>
        <dbReference type="Proteomes" id="UP001242811"/>
    </source>
</evidence>
<comment type="caution">
    <text evidence="1">The sequence shown here is derived from an EMBL/GenBank/DDBJ whole genome shotgun (WGS) entry which is preliminary data.</text>
</comment>
<accession>A0ABU0L7G6</accession>
<protein>
    <recommendedName>
        <fullName evidence="3">Transmembrane protein</fullName>
    </recommendedName>
</protein>
<name>A0ABU0L7G6_9BACL</name>
<gene>
    <name evidence="1" type="ORF">QOZ95_005433</name>
</gene>
<sequence>MPKAPTNDTMSNPTKLIMIMETIVVVTFKSLNPFTFLVLSDSFVHIKTPPVVYV</sequence>
<reference evidence="1 2" key="1">
    <citation type="submission" date="2023-07" db="EMBL/GenBank/DDBJ databases">
        <title>Genomic Encyclopedia of Type Strains, Phase IV (KMG-IV): sequencing the most valuable type-strain genomes for metagenomic binning, comparative biology and taxonomic classification.</title>
        <authorList>
            <person name="Goeker M."/>
        </authorList>
    </citation>
    <scope>NUCLEOTIDE SEQUENCE [LARGE SCALE GENOMIC DNA]</scope>
    <source>
        <strain evidence="1 2">DSM 14914</strain>
    </source>
</reference>
<proteinExistence type="predicted"/>
<dbReference type="EMBL" id="JAUSWA010000061">
    <property type="protein sequence ID" value="MDQ0497214.1"/>
    <property type="molecule type" value="Genomic_DNA"/>
</dbReference>
<dbReference type="Proteomes" id="UP001242811">
    <property type="component" value="Unassembled WGS sequence"/>
</dbReference>
<evidence type="ECO:0008006" key="3">
    <source>
        <dbReference type="Google" id="ProtNLM"/>
    </source>
</evidence>
<organism evidence="1 2">
    <name type="scientific">Paenibacillus brasilensis</name>
    <dbReference type="NCBI Taxonomy" id="128574"/>
    <lineage>
        <taxon>Bacteria</taxon>
        <taxon>Bacillati</taxon>
        <taxon>Bacillota</taxon>
        <taxon>Bacilli</taxon>
        <taxon>Bacillales</taxon>
        <taxon>Paenibacillaceae</taxon>
        <taxon>Paenibacillus</taxon>
    </lineage>
</organism>
<evidence type="ECO:0000313" key="1">
    <source>
        <dbReference type="EMBL" id="MDQ0497214.1"/>
    </source>
</evidence>